<dbReference type="InParanoid" id="A0A0C2WY79"/>
<name>A0A0C2WY79_AMAMK</name>
<feature type="region of interest" description="Disordered" evidence="1">
    <location>
        <begin position="1"/>
        <end position="70"/>
    </location>
</feature>
<dbReference type="AlphaFoldDB" id="A0A0C2WY79"/>
<accession>A0A0C2WY79</accession>
<evidence type="ECO:0000313" key="2">
    <source>
        <dbReference type="EMBL" id="KIL61796.1"/>
    </source>
</evidence>
<evidence type="ECO:0000313" key="3">
    <source>
        <dbReference type="Proteomes" id="UP000054549"/>
    </source>
</evidence>
<reference evidence="2 3" key="1">
    <citation type="submission" date="2014-04" db="EMBL/GenBank/DDBJ databases">
        <title>Evolutionary Origins and Diversification of the Mycorrhizal Mutualists.</title>
        <authorList>
            <consortium name="DOE Joint Genome Institute"/>
            <consortium name="Mycorrhizal Genomics Consortium"/>
            <person name="Kohler A."/>
            <person name="Kuo A."/>
            <person name="Nagy L.G."/>
            <person name="Floudas D."/>
            <person name="Copeland A."/>
            <person name="Barry K.W."/>
            <person name="Cichocki N."/>
            <person name="Veneault-Fourrey C."/>
            <person name="LaButti K."/>
            <person name="Lindquist E.A."/>
            <person name="Lipzen A."/>
            <person name="Lundell T."/>
            <person name="Morin E."/>
            <person name="Murat C."/>
            <person name="Riley R."/>
            <person name="Ohm R."/>
            <person name="Sun H."/>
            <person name="Tunlid A."/>
            <person name="Henrissat B."/>
            <person name="Grigoriev I.V."/>
            <person name="Hibbett D.S."/>
            <person name="Martin F."/>
        </authorList>
    </citation>
    <scope>NUCLEOTIDE SEQUENCE [LARGE SCALE GENOMIC DNA]</scope>
    <source>
        <strain evidence="2 3">Koide BX008</strain>
    </source>
</reference>
<dbReference type="OrthoDB" id="2796893at2759"/>
<gene>
    <name evidence="2" type="ORF">M378DRAFT_815686</name>
</gene>
<feature type="compositionally biased region" description="Polar residues" evidence="1">
    <location>
        <begin position="21"/>
        <end position="44"/>
    </location>
</feature>
<evidence type="ECO:0000256" key="1">
    <source>
        <dbReference type="SAM" id="MobiDB-lite"/>
    </source>
</evidence>
<keyword evidence="3" id="KW-1185">Reference proteome</keyword>
<organism evidence="2 3">
    <name type="scientific">Amanita muscaria (strain Koide BX008)</name>
    <dbReference type="NCBI Taxonomy" id="946122"/>
    <lineage>
        <taxon>Eukaryota</taxon>
        <taxon>Fungi</taxon>
        <taxon>Dikarya</taxon>
        <taxon>Basidiomycota</taxon>
        <taxon>Agaricomycotina</taxon>
        <taxon>Agaricomycetes</taxon>
        <taxon>Agaricomycetidae</taxon>
        <taxon>Agaricales</taxon>
        <taxon>Pluteineae</taxon>
        <taxon>Amanitaceae</taxon>
        <taxon>Amanita</taxon>
    </lineage>
</organism>
<feature type="region of interest" description="Disordered" evidence="1">
    <location>
        <begin position="118"/>
        <end position="198"/>
    </location>
</feature>
<protein>
    <submittedName>
        <fullName evidence="2">Uncharacterized protein</fullName>
    </submittedName>
</protein>
<sequence length="259" mass="27017">MTVKGTDPVGFSPDFRPTASPPNMYNSNTTITSLPRSHTTSPSVHSLPYDLSIINGPLSTSPPPPPSQQAMLASQASISGGHPQVLENVIVPYTMTSSSQDVPSTDRKRADGNLFPIFEQQNEYQGGPSNNQFAPRSRMNPPTYNESVTSGEPSVIRSPFSGDLKGRGHGHQGSSDTTDSSTTNGNGTESSWSPMPRRTQMVRDSALTGFSGITGLGSEFGPSSVVGVGSAAITSPTDSQARTNLMSVAGSVVGGDDIA</sequence>
<dbReference type="EMBL" id="KN818279">
    <property type="protein sequence ID" value="KIL61796.1"/>
    <property type="molecule type" value="Genomic_DNA"/>
</dbReference>
<dbReference type="Proteomes" id="UP000054549">
    <property type="component" value="Unassembled WGS sequence"/>
</dbReference>
<proteinExistence type="predicted"/>
<feature type="compositionally biased region" description="Low complexity" evidence="1">
    <location>
        <begin position="174"/>
        <end position="193"/>
    </location>
</feature>
<feature type="compositionally biased region" description="Polar residues" evidence="1">
    <location>
        <begin position="119"/>
        <end position="152"/>
    </location>
</feature>
<dbReference type="HOGENOM" id="CLU_1073514_0_0_1"/>